<protein>
    <submittedName>
        <fullName evidence="2">Putative membrane protein</fullName>
    </submittedName>
</protein>
<reference evidence="2 3" key="1">
    <citation type="submission" date="2020-11" db="EMBL/GenBank/DDBJ databases">
        <title>Carbohydrate-dependent, anaerobic sulfur respiration: A novel catabolism in halophilic archaea.</title>
        <authorList>
            <person name="Sorokin D.Y."/>
            <person name="Messina E."/>
            <person name="Smedile F."/>
            <person name="La Cono V."/>
            <person name="Hallsworth J.E."/>
            <person name="Yakimov M.M."/>
        </authorList>
    </citation>
    <scope>NUCLEOTIDE SEQUENCE [LARGE SCALE GENOMIC DNA]</scope>
    <source>
        <strain evidence="2 3">HSR-Est</strain>
    </source>
</reference>
<keyword evidence="1" id="KW-1133">Transmembrane helix</keyword>
<evidence type="ECO:0000313" key="2">
    <source>
        <dbReference type="EMBL" id="QSG15900.1"/>
    </source>
</evidence>
<evidence type="ECO:0000256" key="1">
    <source>
        <dbReference type="SAM" id="Phobius"/>
    </source>
</evidence>
<dbReference type="AlphaFoldDB" id="A0A897NMZ0"/>
<keyword evidence="1" id="KW-0812">Transmembrane</keyword>
<name>A0A897NMZ0_9EURY</name>
<dbReference type="EMBL" id="CP064791">
    <property type="protein sequence ID" value="QSG15900.1"/>
    <property type="molecule type" value="Genomic_DNA"/>
</dbReference>
<sequence>MNSIPSSKGTALLVTLLIAMAAVGTAAAVTTSETTAPEEAQVDEEVTVEVTITELYEPDDDWTLRGTTQLDNVTSWQVTQTSLNGTTVEPDENYAGQSEFELDVSSGDSFRSITISVTGDAPDIDDFSYNSPQTFDGMKLTKALGGGESDIETVEIHHYTEDSREARNAIESAEAAVNGTDSADAESDLQNAIDWYNEGEFDRAISNAESAEQAANNAQGSNDTPVLLYGIGAIVVLVLIGGGVYYYRSQQQDSYDKLR</sequence>
<keyword evidence="3" id="KW-1185">Reference proteome</keyword>
<gene>
    <name evidence="2" type="ORF">HSEST_2389</name>
</gene>
<evidence type="ECO:0000313" key="3">
    <source>
        <dbReference type="Proteomes" id="UP000663292"/>
    </source>
</evidence>
<organism evidence="2 3">
    <name type="scientific">Halapricum desulfuricans</name>
    <dbReference type="NCBI Taxonomy" id="2841257"/>
    <lineage>
        <taxon>Archaea</taxon>
        <taxon>Methanobacteriati</taxon>
        <taxon>Methanobacteriota</taxon>
        <taxon>Stenosarchaea group</taxon>
        <taxon>Halobacteria</taxon>
        <taxon>Halobacteriales</taxon>
        <taxon>Haloarculaceae</taxon>
        <taxon>Halapricum</taxon>
    </lineage>
</organism>
<keyword evidence="1" id="KW-0472">Membrane</keyword>
<dbReference type="Proteomes" id="UP000663292">
    <property type="component" value="Chromosome"/>
</dbReference>
<feature type="transmembrane region" description="Helical" evidence="1">
    <location>
        <begin position="226"/>
        <end position="247"/>
    </location>
</feature>
<accession>A0A897NMZ0</accession>
<proteinExistence type="predicted"/>